<gene>
    <name evidence="1" type="ORF">C0Z18_30360</name>
</gene>
<dbReference type="EMBL" id="PNYA01000041">
    <property type="protein sequence ID" value="PMS14683.1"/>
    <property type="molecule type" value="Genomic_DNA"/>
</dbReference>
<keyword evidence="2" id="KW-1185">Reference proteome</keyword>
<dbReference type="SUPFAM" id="SSF55008">
    <property type="entry name" value="HMA, heavy metal-associated domain"/>
    <property type="match status" value="1"/>
</dbReference>
<evidence type="ECO:0000313" key="2">
    <source>
        <dbReference type="Proteomes" id="UP000235616"/>
    </source>
</evidence>
<evidence type="ECO:0000313" key="1">
    <source>
        <dbReference type="EMBL" id="PMS14683.1"/>
    </source>
</evidence>
<accession>A0A2N7VBY4</accession>
<reference evidence="1 2" key="1">
    <citation type="submission" date="2018-01" db="EMBL/GenBank/DDBJ databases">
        <title>Whole genome analyses suggest that Burkholderia sensu lato contains two further novel genera in the rhizoxinica-symbiotica group Mycetohabitans gen. nov., and Trinickia gen. nov.: implications for the evolution of diazotrophy and nodulation in the Burkholderiaceae.</title>
        <authorList>
            <person name="Estrada-de los Santos P."/>
            <person name="Palmer M."/>
            <person name="Chavez-Ramirez B."/>
            <person name="Beukes C."/>
            <person name="Steenkamp E.T."/>
            <person name="Hirsch A.M."/>
            <person name="Manyaka P."/>
            <person name="Maluk M."/>
            <person name="Lafos M."/>
            <person name="Crook M."/>
            <person name="Gross E."/>
            <person name="Simon M.F."/>
            <person name="Bueno dos Reis Junior F."/>
            <person name="Poole P.S."/>
            <person name="Venter S.N."/>
            <person name="James E.K."/>
        </authorList>
    </citation>
    <scope>NUCLEOTIDE SEQUENCE [LARGE SCALE GENOMIC DNA]</scope>
    <source>
        <strain evidence="1 2">GIMN1.004</strain>
    </source>
</reference>
<name>A0A2N7VBY4_9BURK</name>
<dbReference type="AlphaFoldDB" id="A0A2N7VBY4"/>
<dbReference type="Proteomes" id="UP000235616">
    <property type="component" value="Unassembled WGS sequence"/>
</dbReference>
<dbReference type="InterPro" id="IPR036163">
    <property type="entry name" value="HMA_dom_sf"/>
</dbReference>
<dbReference type="RefSeq" id="WP_102649157.1">
    <property type="nucleotide sequence ID" value="NZ_PNYA01000041.1"/>
</dbReference>
<evidence type="ECO:0008006" key="3">
    <source>
        <dbReference type="Google" id="ProtNLM"/>
    </source>
</evidence>
<dbReference type="GO" id="GO:0046872">
    <property type="term" value="F:metal ion binding"/>
    <property type="evidence" value="ECO:0007669"/>
    <property type="project" value="InterPro"/>
</dbReference>
<sequence>MRFEVLEMTGTDDSGRIAAAVGSVDPQAEVVVDTGKRSIEVESWLYPEEFLIALYEAGYDARIRRR</sequence>
<dbReference type="Gene3D" id="3.30.70.100">
    <property type="match status" value="1"/>
</dbReference>
<proteinExistence type="predicted"/>
<comment type="caution">
    <text evidence="1">The sequence shown here is derived from an EMBL/GenBank/DDBJ whole genome shotgun (WGS) entry which is preliminary data.</text>
</comment>
<protein>
    <recommendedName>
        <fullName evidence="3">Copper chaperone</fullName>
    </recommendedName>
</protein>
<organism evidence="1 2">
    <name type="scientific">Trinickia dabaoshanensis</name>
    <dbReference type="NCBI Taxonomy" id="564714"/>
    <lineage>
        <taxon>Bacteria</taxon>
        <taxon>Pseudomonadati</taxon>
        <taxon>Pseudomonadota</taxon>
        <taxon>Betaproteobacteria</taxon>
        <taxon>Burkholderiales</taxon>
        <taxon>Burkholderiaceae</taxon>
        <taxon>Trinickia</taxon>
    </lineage>
</organism>
<dbReference type="OrthoDB" id="9030067at2"/>